<dbReference type="Proteomes" id="UP001177670">
    <property type="component" value="Unassembled WGS sequence"/>
</dbReference>
<accession>A0AA40FW55</accession>
<evidence type="ECO:0000313" key="2">
    <source>
        <dbReference type="EMBL" id="KAK1126467.1"/>
    </source>
</evidence>
<proteinExistence type="predicted"/>
<dbReference type="AlphaFoldDB" id="A0AA40FW55"/>
<keyword evidence="3" id="KW-1185">Reference proteome</keyword>
<evidence type="ECO:0000256" key="1">
    <source>
        <dbReference type="SAM" id="MobiDB-lite"/>
    </source>
</evidence>
<gene>
    <name evidence="2" type="ORF">K0M31_005100</name>
</gene>
<feature type="region of interest" description="Disordered" evidence="1">
    <location>
        <begin position="1"/>
        <end position="74"/>
    </location>
</feature>
<protein>
    <submittedName>
        <fullName evidence="2">Uncharacterized protein</fullName>
    </submittedName>
</protein>
<evidence type="ECO:0000313" key="3">
    <source>
        <dbReference type="Proteomes" id="UP001177670"/>
    </source>
</evidence>
<sequence>MLRPHRVDLTAKSTAVSRTAKEVRINRESGSNSSKSRLLRMSTVPYRARVKSENNQPKGKPGSGKSGKNGKYPP</sequence>
<dbReference type="EMBL" id="JAHYIQ010000014">
    <property type="protein sequence ID" value="KAK1126467.1"/>
    <property type="molecule type" value="Genomic_DNA"/>
</dbReference>
<reference evidence="2" key="1">
    <citation type="submission" date="2021-10" db="EMBL/GenBank/DDBJ databases">
        <title>Melipona bicolor Genome sequencing and assembly.</title>
        <authorList>
            <person name="Araujo N.S."/>
            <person name="Arias M.C."/>
        </authorList>
    </citation>
    <scope>NUCLEOTIDE SEQUENCE</scope>
    <source>
        <strain evidence="2">USP_2M_L1-L4_2017</strain>
        <tissue evidence="2">Whole body</tissue>
    </source>
</reference>
<name>A0AA40FW55_9HYME</name>
<comment type="caution">
    <text evidence="2">The sequence shown here is derived from an EMBL/GenBank/DDBJ whole genome shotgun (WGS) entry which is preliminary data.</text>
</comment>
<organism evidence="2 3">
    <name type="scientific">Melipona bicolor</name>
    <dbReference type="NCBI Taxonomy" id="60889"/>
    <lineage>
        <taxon>Eukaryota</taxon>
        <taxon>Metazoa</taxon>
        <taxon>Ecdysozoa</taxon>
        <taxon>Arthropoda</taxon>
        <taxon>Hexapoda</taxon>
        <taxon>Insecta</taxon>
        <taxon>Pterygota</taxon>
        <taxon>Neoptera</taxon>
        <taxon>Endopterygota</taxon>
        <taxon>Hymenoptera</taxon>
        <taxon>Apocrita</taxon>
        <taxon>Aculeata</taxon>
        <taxon>Apoidea</taxon>
        <taxon>Anthophila</taxon>
        <taxon>Apidae</taxon>
        <taxon>Melipona</taxon>
    </lineage>
</organism>